<comment type="caution">
    <text evidence="2">The sequence shown here is derived from an EMBL/GenBank/DDBJ whole genome shotgun (WGS) entry which is preliminary data.</text>
</comment>
<reference evidence="2 3" key="1">
    <citation type="submission" date="2018-04" db="EMBL/GenBank/DDBJ databases">
        <title>The genome of golden apple snail Pomacea canaliculata provides insight into stress tolerance and invasive adaptation.</title>
        <authorList>
            <person name="Liu C."/>
            <person name="Liu B."/>
            <person name="Ren Y."/>
            <person name="Zhang Y."/>
            <person name="Wang H."/>
            <person name="Li S."/>
            <person name="Jiang F."/>
            <person name="Yin L."/>
            <person name="Zhang G."/>
            <person name="Qian W."/>
            <person name="Fan W."/>
        </authorList>
    </citation>
    <scope>NUCLEOTIDE SEQUENCE [LARGE SCALE GENOMIC DNA]</scope>
    <source>
        <strain evidence="2">SZHN2017</strain>
        <tissue evidence="2">Muscle</tissue>
    </source>
</reference>
<evidence type="ECO:0000256" key="1">
    <source>
        <dbReference type="SAM" id="MobiDB-lite"/>
    </source>
</evidence>
<sequence>MAALHYNAYSEAKSSVTAAQTRPEPKDFAAEGLLVKMHFGSWFDYSAFSMIVLRQTPPTYQPIFHHDLSLPHHEILALRRPYRGTPTTAAAAAAGDHASRQQRDATAAPHGAASACSPACLRTPRRCEAATVRDKPSGAYRTCRDPVFGEVTPLVFALLAPLPESRQSYYTGPTQTTDASTQTSLRMCQRGIYLRLQEREMKNVAGNRRVTSPLPPTTEKVVKSLTKTTTQGACNVAHLLKRGAHSTSDTYKLQLHPATTKRCPVTYPGWHVHTTNMLQADLSRTFLVEQSSRQEVPLPPSCLEPEVTRGADCSS</sequence>
<organism evidence="2 3">
    <name type="scientific">Pomacea canaliculata</name>
    <name type="common">Golden apple snail</name>
    <dbReference type="NCBI Taxonomy" id="400727"/>
    <lineage>
        <taxon>Eukaryota</taxon>
        <taxon>Metazoa</taxon>
        <taxon>Spiralia</taxon>
        <taxon>Lophotrochozoa</taxon>
        <taxon>Mollusca</taxon>
        <taxon>Gastropoda</taxon>
        <taxon>Caenogastropoda</taxon>
        <taxon>Architaenioglossa</taxon>
        <taxon>Ampullarioidea</taxon>
        <taxon>Ampullariidae</taxon>
        <taxon>Pomacea</taxon>
    </lineage>
</organism>
<protein>
    <submittedName>
        <fullName evidence="2">Uncharacterized protein</fullName>
    </submittedName>
</protein>
<proteinExistence type="predicted"/>
<feature type="region of interest" description="Disordered" evidence="1">
    <location>
        <begin position="87"/>
        <end position="110"/>
    </location>
</feature>
<evidence type="ECO:0000313" key="3">
    <source>
        <dbReference type="Proteomes" id="UP000245119"/>
    </source>
</evidence>
<gene>
    <name evidence="2" type="ORF">C0Q70_17519</name>
</gene>
<accession>A0A2T7NKN2</accession>
<feature type="region of interest" description="Disordered" evidence="1">
    <location>
        <begin position="294"/>
        <end position="315"/>
    </location>
</feature>
<dbReference type="AlphaFoldDB" id="A0A2T7NKN2"/>
<dbReference type="EMBL" id="PZQS01000011">
    <property type="protein sequence ID" value="PVD21719.1"/>
    <property type="molecule type" value="Genomic_DNA"/>
</dbReference>
<name>A0A2T7NKN2_POMCA</name>
<evidence type="ECO:0000313" key="2">
    <source>
        <dbReference type="EMBL" id="PVD21719.1"/>
    </source>
</evidence>
<dbReference type="Proteomes" id="UP000245119">
    <property type="component" value="Linkage Group LG11"/>
</dbReference>
<keyword evidence="3" id="KW-1185">Reference proteome</keyword>